<name>S9NZI5_CYSF2</name>
<dbReference type="AlphaFoldDB" id="S9NZI5"/>
<keyword evidence="2" id="KW-1185">Reference proteome</keyword>
<organism evidence="1 2">
    <name type="scientific">Cystobacter fuscus (strain ATCC 25194 / DSM 2262 / NBRC 100088 / M29)</name>
    <dbReference type="NCBI Taxonomy" id="1242864"/>
    <lineage>
        <taxon>Bacteria</taxon>
        <taxon>Pseudomonadati</taxon>
        <taxon>Myxococcota</taxon>
        <taxon>Myxococcia</taxon>
        <taxon>Myxococcales</taxon>
        <taxon>Cystobacterineae</taxon>
        <taxon>Archangiaceae</taxon>
        <taxon>Cystobacter</taxon>
    </lineage>
</organism>
<comment type="caution">
    <text evidence="1">The sequence shown here is derived from an EMBL/GenBank/DDBJ whole genome shotgun (WGS) entry which is preliminary data.</text>
</comment>
<gene>
    <name evidence="1" type="ORF">D187_007623</name>
</gene>
<evidence type="ECO:0000313" key="1">
    <source>
        <dbReference type="EMBL" id="EPX56281.1"/>
    </source>
</evidence>
<dbReference type="Proteomes" id="UP000011682">
    <property type="component" value="Unassembled WGS sequence"/>
</dbReference>
<sequence length="46" mass="4853">MAFAASIFFFPAGVKAFPVRESPAPPFVALLAKEEGSLAADPSWVN</sequence>
<dbReference type="GO" id="GO:0016874">
    <property type="term" value="F:ligase activity"/>
    <property type="evidence" value="ECO:0007669"/>
    <property type="project" value="UniProtKB-KW"/>
</dbReference>
<proteinExistence type="predicted"/>
<evidence type="ECO:0000313" key="2">
    <source>
        <dbReference type="Proteomes" id="UP000011682"/>
    </source>
</evidence>
<protein>
    <submittedName>
        <fullName evidence="1">ATP-dependent DNA ligase</fullName>
    </submittedName>
</protein>
<dbReference type="EMBL" id="ANAH02000066">
    <property type="protein sequence ID" value="EPX56281.1"/>
    <property type="molecule type" value="Genomic_DNA"/>
</dbReference>
<reference evidence="1" key="1">
    <citation type="submission" date="2013-05" db="EMBL/GenBank/DDBJ databases">
        <title>Genome assembly of Cystobacter fuscus DSM 2262.</title>
        <authorList>
            <person name="Sharma G."/>
            <person name="Khatri I."/>
            <person name="Kaur C."/>
            <person name="Mayilraj S."/>
            <person name="Subramanian S."/>
        </authorList>
    </citation>
    <scope>NUCLEOTIDE SEQUENCE [LARGE SCALE GENOMIC DNA]</scope>
    <source>
        <strain evidence="1">DSM 2262</strain>
    </source>
</reference>
<keyword evidence="1" id="KW-0436">Ligase</keyword>
<accession>S9NZI5</accession>